<feature type="transmembrane region" description="Helical" evidence="1">
    <location>
        <begin position="30"/>
        <end position="47"/>
    </location>
</feature>
<feature type="domain" description="SPW repeat-containing integral membrane" evidence="2">
    <location>
        <begin position="2"/>
        <end position="50"/>
    </location>
</feature>
<accession>A0A523UV11</accession>
<protein>
    <recommendedName>
        <fullName evidence="2">SPW repeat-containing integral membrane domain-containing protein</fullName>
    </recommendedName>
</protein>
<comment type="caution">
    <text evidence="3">The sequence shown here is derived from an EMBL/GenBank/DDBJ whole genome shotgun (WGS) entry which is preliminary data.</text>
</comment>
<feature type="transmembrane region" description="Helical" evidence="1">
    <location>
        <begin position="7"/>
        <end position="24"/>
    </location>
</feature>
<proteinExistence type="predicted"/>
<keyword evidence="1" id="KW-1133">Transmembrane helix</keyword>
<dbReference type="EMBL" id="SOJN01000065">
    <property type="protein sequence ID" value="TET46131.1"/>
    <property type="molecule type" value="Genomic_DNA"/>
</dbReference>
<evidence type="ECO:0000313" key="4">
    <source>
        <dbReference type="Proteomes" id="UP000315525"/>
    </source>
</evidence>
<sequence>MWQIWIVFYIGVWFMLSAFVIGGGAKLNNLVFGFFIAVLSLWSAMIARRLSRH</sequence>
<dbReference type="InterPro" id="IPR005530">
    <property type="entry name" value="SPW"/>
</dbReference>
<organism evidence="3 4">
    <name type="scientific">candidate division TA06 bacterium</name>
    <dbReference type="NCBI Taxonomy" id="2250710"/>
    <lineage>
        <taxon>Bacteria</taxon>
        <taxon>Bacteria division TA06</taxon>
    </lineage>
</organism>
<dbReference type="Proteomes" id="UP000315525">
    <property type="component" value="Unassembled WGS sequence"/>
</dbReference>
<evidence type="ECO:0000259" key="2">
    <source>
        <dbReference type="Pfam" id="PF03779"/>
    </source>
</evidence>
<gene>
    <name evidence="3" type="ORF">E3J62_05215</name>
</gene>
<evidence type="ECO:0000313" key="3">
    <source>
        <dbReference type="EMBL" id="TET46131.1"/>
    </source>
</evidence>
<dbReference type="AlphaFoldDB" id="A0A523UV11"/>
<name>A0A523UV11_UNCT6</name>
<keyword evidence="1" id="KW-0812">Transmembrane</keyword>
<keyword evidence="1" id="KW-0472">Membrane</keyword>
<evidence type="ECO:0000256" key="1">
    <source>
        <dbReference type="SAM" id="Phobius"/>
    </source>
</evidence>
<reference evidence="3 4" key="1">
    <citation type="submission" date="2019-03" db="EMBL/GenBank/DDBJ databases">
        <title>Metabolic potential of uncultured bacteria and archaea associated with petroleum seepage in deep-sea sediments.</title>
        <authorList>
            <person name="Dong X."/>
            <person name="Hubert C."/>
        </authorList>
    </citation>
    <scope>NUCLEOTIDE SEQUENCE [LARGE SCALE GENOMIC DNA]</scope>
    <source>
        <strain evidence="3">E44_bin18</strain>
    </source>
</reference>
<dbReference type="Pfam" id="PF03779">
    <property type="entry name" value="SPW"/>
    <property type="match status" value="1"/>
</dbReference>